<reference evidence="1" key="1">
    <citation type="submission" date="2021-05" db="EMBL/GenBank/DDBJ databases">
        <authorList>
            <person name="Alioto T."/>
            <person name="Alioto T."/>
            <person name="Gomez Garrido J."/>
        </authorList>
    </citation>
    <scope>NUCLEOTIDE SEQUENCE</scope>
</reference>
<dbReference type="EMBL" id="HBUF01646603">
    <property type="protein sequence ID" value="CAG6786043.1"/>
    <property type="molecule type" value="Transcribed_RNA"/>
</dbReference>
<accession>A0A8D8RLR0</accession>
<dbReference type="EMBL" id="HBUF01646600">
    <property type="protein sequence ID" value="CAG6786040.1"/>
    <property type="molecule type" value="Transcribed_RNA"/>
</dbReference>
<protein>
    <submittedName>
        <fullName evidence="1">Uncharacterized protein</fullName>
    </submittedName>
</protein>
<dbReference type="EMBL" id="HBUF01303257">
    <property type="protein sequence ID" value="CAG6691547.1"/>
    <property type="molecule type" value="Transcribed_RNA"/>
</dbReference>
<proteinExistence type="predicted"/>
<evidence type="ECO:0000313" key="1">
    <source>
        <dbReference type="EMBL" id="CAG6653076.1"/>
    </source>
</evidence>
<dbReference type="EMBL" id="HBUF01646602">
    <property type="protein sequence ID" value="CAG6786042.1"/>
    <property type="molecule type" value="Transcribed_RNA"/>
</dbReference>
<name>A0A8D8RLR0_9HEMI</name>
<dbReference type="EMBL" id="HBUF01303259">
    <property type="protein sequence ID" value="CAG6691549.1"/>
    <property type="molecule type" value="Transcribed_RNA"/>
</dbReference>
<dbReference type="AlphaFoldDB" id="A0A8D8RLR0"/>
<dbReference type="EMBL" id="HBUF01172007">
    <property type="protein sequence ID" value="CAG6653076.1"/>
    <property type="molecule type" value="Transcribed_RNA"/>
</dbReference>
<organism evidence="1">
    <name type="scientific">Cacopsylla melanoneura</name>
    <dbReference type="NCBI Taxonomy" id="428564"/>
    <lineage>
        <taxon>Eukaryota</taxon>
        <taxon>Metazoa</taxon>
        <taxon>Ecdysozoa</taxon>
        <taxon>Arthropoda</taxon>
        <taxon>Hexapoda</taxon>
        <taxon>Insecta</taxon>
        <taxon>Pterygota</taxon>
        <taxon>Neoptera</taxon>
        <taxon>Paraneoptera</taxon>
        <taxon>Hemiptera</taxon>
        <taxon>Sternorrhyncha</taxon>
        <taxon>Psylloidea</taxon>
        <taxon>Psyllidae</taxon>
        <taxon>Psyllinae</taxon>
        <taxon>Cacopsylla</taxon>
    </lineage>
</organism>
<sequence>MENLFALKGRRRGERSLIKSRLHINTNISLLQRYIAGFRLPMTTCNLHRFNLIHLHVLIKTLRLSDHLMFRLKFQLQKKFFVLTPLSHPQTHQYIRLLKLDYLLR</sequence>
<dbReference type="EMBL" id="HBUF01303258">
    <property type="protein sequence ID" value="CAG6691548.1"/>
    <property type="molecule type" value="Transcribed_RNA"/>
</dbReference>